<organism evidence="10 11">
    <name type="scientific">Friedmanniomyces endolithicus</name>
    <dbReference type="NCBI Taxonomy" id="329885"/>
    <lineage>
        <taxon>Eukaryota</taxon>
        <taxon>Fungi</taxon>
        <taxon>Dikarya</taxon>
        <taxon>Ascomycota</taxon>
        <taxon>Pezizomycotina</taxon>
        <taxon>Dothideomycetes</taxon>
        <taxon>Dothideomycetidae</taxon>
        <taxon>Mycosphaerellales</taxon>
        <taxon>Teratosphaeriaceae</taxon>
        <taxon>Friedmanniomyces</taxon>
    </lineage>
</organism>
<keyword evidence="5" id="KW-0479">Metal-binding</keyword>
<evidence type="ECO:0000256" key="7">
    <source>
        <dbReference type="ARBA" id="ARBA00022833"/>
    </source>
</evidence>
<dbReference type="InterPro" id="IPR001330">
    <property type="entry name" value="Prenyltrans"/>
</dbReference>
<dbReference type="PANTHER" id="PTHR11774">
    <property type="entry name" value="GERANYLGERANYL TRANSFERASE TYPE BETA SUBUNIT"/>
    <property type="match status" value="1"/>
</dbReference>
<evidence type="ECO:0000259" key="9">
    <source>
        <dbReference type="Pfam" id="PF00432"/>
    </source>
</evidence>
<dbReference type="InterPro" id="IPR045089">
    <property type="entry name" value="PGGT1B-like"/>
</dbReference>
<evidence type="ECO:0000256" key="4">
    <source>
        <dbReference type="ARBA" id="ARBA00022679"/>
    </source>
</evidence>
<evidence type="ECO:0000313" key="11">
    <source>
        <dbReference type="Proteomes" id="UP001175353"/>
    </source>
</evidence>
<feature type="region of interest" description="Disordered" evidence="8">
    <location>
        <begin position="1"/>
        <end position="56"/>
    </location>
</feature>
<feature type="compositionally biased region" description="Acidic residues" evidence="8">
    <location>
        <begin position="32"/>
        <end position="41"/>
    </location>
</feature>
<feature type="compositionally biased region" description="Basic and acidic residues" evidence="8">
    <location>
        <begin position="21"/>
        <end position="31"/>
    </location>
</feature>
<dbReference type="Pfam" id="PF00432">
    <property type="entry name" value="Prenyltrans"/>
    <property type="match status" value="1"/>
</dbReference>
<name>A0AAN6H7W4_9PEZI</name>
<comment type="similarity">
    <text evidence="2">Belongs to the protein prenyltransferase subunit beta family.</text>
</comment>
<evidence type="ECO:0000256" key="6">
    <source>
        <dbReference type="ARBA" id="ARBA00022737"/>
    </source>
</evidence>
<evidence type="ECO:0000256" key="8">
    <source>
        <dbReference type="SAM" id="MobiDB-lite"/>
    </source>
</evidence>
<dbReference type="GO" id="GO:0046872">
    <property type="term" value="F:metal ion binding"/>
    <property type="evidence" value="ECO:0007669"/>
    <property type="project" value="UniProtKB-KW"/>
</dbReference>
<dbReference type="SUPFAM" id="SSF48239">
    <property type="entry name" value="Terpenoid cyclases/Protein prenyltransferases"/>
    <property type="match status" value="1"/>
</dbReference>
<dbReference type="GO" id="GO:0005965">
    <property type="term" value="C:protein farnesyltransferase complex"/>
    <property type="evidence" value="ECO:0007669"/>
    <property type="project" value="TreeGrafter"/>
</dbReference>
<comment type="caution">
    <text evidence="10">The sequence shown here is derived from an EMBL/GenBank/DDBJ whole genome shotgun (WGS) entry which is preliminary data.</text>
</comment>
<dbReference type="EMBL" id="JAUJLE010000371">
    <property type="protein sequence ID" value="KAK0958713.1"/>
    <property type="molecule type" value="Genomic_DNA"/>
</dbReference>
<dbReference type="InterPro" id="IPR008930">
    <property type="entry name" value="Terpenoid_cyclase/PrenylTrfase"/>
</dbReference>
<accession>A0AAN6H7W4</accession>
<evidence type="ECO:0000256" key="3">
    <source>
        <dbReference type="ARBA" id="ARBA00022602"/>
    </source>
</evidence>
<dbReference type="FunFam" id="1.50.10.20:FF:000014">
    <property type="entry name" value="Protein farnesyltransferase subunit beta"/>
    <property type="match status" value="1"/>
</dbReference>
<reference evidence="10" key="1">
    <citation type="submission" date="2023-06" db="EMBL/GenBank/DDBJ databases">
        <title>Black Yeasts Isolated from many extreme environments.</title>
        <authorList>
            <person name="Coleine C."/>
            <person name="Stajich J.E."/>
            <person name="Selbmann L."/>
        </authorList>
    </citation>
    <scope>NUCLEOTIDE SEQUENCE</scope>
    <source>
        <strain evidence="10">CCFEE 5200</strain>
    </source>
</reference>
<dbReference type="Gene3D" id="1.50.10.20">
    <property type="match status" value="1"/>
</dbReference>
<evidence type="ECO:0000256" key="1">
    <source>
        <dbReference type="ARBA" id="ARBA00001947"/>
    </source>
</evidence>
<protein>
    <submittedName>
        <fullName evidence="10">CAAX farnesyltransferase (FTase) subunit beta</fullName>
        <ecNumber evidence="10">2.5.1.58</ecNumber>
    </submittedName>
</protein>
<proteinExistence type="inferred from homology"/>
<gene>
    <name evidence="10" type="primary">RAM1_1</name>
    <name evidence="10" type="ORF">LTR91_021206</name>
</gene>
<keyword evidence="6" id="KW-0677">Repeat</keyword>
<dbReference type="EC" id="2.5.1.58" evidence="10"/>
<keyword evidence="4 10" id="KW-0808">Transferase</keyword>
<dbReference type="AlphaFoldDB" id="A0AAN6H7W4"/>
<feature type="domain" description="Prenyltransferase alpha-alpha toroid" evidence="9">
    <location>
        <begin position="111"/>
        <end position="471"/>
    </location>
</feature>
<evidence type="ECO:0000256" key="5">
    <source>
        <dbReference type="ARBA" id="ARBA00022723"/>
    </source>
</evidence>
<evidence type="ECO:0000256" key="2">
    <source>
        <dbReference type="ARBA" id="ARBA00010497"/>
    </source>
</evidence>
<dbReference type="GO" id="GO:0004660">
    <property type="term" value="F:protein farnesyltransferase activity"/>
    <property type="evidence" value="ECO:0007669"/>
    <property type="project" value="UniProtKB-EC"/>
</dbReference>
<comment type="cofactor">
    <cofactor evidence="1">
        <name>Zn(2+)</name>
        <dbReference type="ChEBI" id="CHEBI:29105"/>
    </cofactor>
</comment>
<sequence length="516" mass="56364">MRAHISRSMSSQEEGDDTLDELLKDRARIEELPDNDEDEEGGPPFPGKHLKSKPKKDLPAWMSSATLSLFHEDEQTPSTEVLAKTAAECLPYLTLEDTQGLPLNSHGLPHLRRNPHAEFLRSCLGDLPAPYAAMDASRPWLFYWCIAGQSFLGEDVSSYKDRLIETVRPLQNPGGGFGGGHGQYSHCACTYATILALTAVDGLEVVDRKAMWHWLGQVKQSNGGFRMAANAEQDIRGAYCALTILTLLNLPLTLPPDSPARLAGGLQTFTDGLGAWIATCQSYEGGIAGAPGNEVHGAYAFCALACLCILDAPYRSIPAYLDVPLLTRWLASMQTTPEGGFAGRPNKLVDACYSHWVGACFALLEAARPPEETQQHPAVLARKGGEGQGLWNKAALVRYLLTCAQQPGKKGGMRDKPSARPDGYHTCYSLSGLSAAQHRYWYDERSGTRGEEEEEEEESGGRLLSAFNWRGERGTAEEMRDLGVDEEDVVELVHPVFVLRFEAVEGARKRFAGGGV</sequence>
<keyword evidence="3" id="KW-0637">Prenyltransferase</keyword>
<dbReference type="Proteomes" id="UP001175353">
    <property type="component" value="Unassembled WGS sequence"/>
</dbReference>
<evidence type="ECO:0000313" key="10">
    <source>
        <dbReference type="EMBL" id="KAK0958713.1"/>
    </source>
</evidence>
<keyword evidence="7" id="KW-0862">Zinc</keyword>
<keyword evidence="11" id="KW-1185">Reference proteome</keyword>
<dbReference type="PANTHER" id="PTHR11774:SF6">
    <property type="entry name" value="PROTEIN FARNESYLTRANSFERASE SUBUNIT BETA"/>
    <property type="match status" value="1"/>
</dbReference>